<protein>
    <submittedName>
        <fullName evidence="2">Uncharacterized protein</fullName>
    </submittedName>
</protein>
<evidence type="ECO:0000313" key="3">
    <source>
        <dbReference type="Proteomes" id="UP000503129"/>
    </source>
</evidence>
<sequence length="177" mass="19510">MAAKGKKEIKQELDKKKQEGDTASKKALELAKLAEKTKAVLEGMQGEATAEAAASMEGAAAAFQAKIDARYVEAEKQSEKIDTELKNNQQKFSEGVKADQADVQKLNNLKAEAQKARVSAENIKKAEKAKTDEIKFLNTESQAIEKSQQEMQKNINEAKQKRQSAQFTYQSKNTLGS</sequence>
<dbReference type="AlphaFoldDB" id="A0A856MCH4"/>
<evidence type="ECO:0000313" key="2">
    <source>
        <dbReference type="EMBL" id="QDL06727.1"/>
    </source>
</evidence>
<feature type="region of interest" description="Disordered" evidence="1">
    <location>
        <begin position="147"/>
        <end position="177"/>
    </location>
</feature>
<gene>
    <name evidence="2" type="ORF">DP114_01300</name>
</gene>
<organism evidence="2 3">
    <name type="scientific">Brasilonema sennae CENA114</name>
    <dbReference type="NCBI Taxonomy" id="415709"/>
    <lineage>
        <taxon>Bacteria</taxon>
        <taxon>Bacillati</taxon>
        <taxon>Cyanobacteriota</taxon>
        <taxon>Cyanophyceae</taxon>
        <taxon>Nostocales</taxon>
        <taxon>Scytonemataceae</taxon>
        <taxon>Brasilonema</taxon>
        <taxon>Bromeliae group (in: Brasilonema)</taxon>
    </lineage>
</organism>
<evidence type="ECO:0000256" key="1">
    <source>
        <dbReference type="SAM" id="MobiDB-lite"/>
    </source>
</evidence>
<dbReference type="KEGG" id="bsen:DP114_01300"/>
<name>A0A856MCH4_9CYAN</name>
<accession>A0A856MCH4</accession>
<dbReference type="RefSeq" id="WP_169266977.1">
    <property type="nucleotide sequence ID" value="NZ_CAWOXK010000001.1"/>
</dbReference>
<dbReference type="EMBL" id="CP030118">
    <property type="protein sequence ID" value="QDL06727.1"/>
    <property type="molecule type" value="Genomic_DNA"/>
</dbReference>
<keyword evidence="3" id="KW-1185">Reference proteome</keyword>
<dbReference type="Proteomes" id="UP000503129">
    <property type="component" value="Chromosome"/>
</dbReference>
<reference evidence="2 3" key="1">
    <citation type="submission" date="2018-06" db="EMBL/GenBank/DDBJ databases">
        <title>Comparative genomics of Brasilonema spp. strains.</title>
        <authorList>
            <person name="Alvarenga D.O."/>
            <person name="Fiore M.F."/>
            <person name="Varani A.M."/>
        </authorList>
    </citation>
    <scope>NUCLEOTIDE SEQUENCE [LARGE SCALE GENOMIC DNA]</scope>
    <source>
        <strain evidence="2 3">CENA114</strain>
    </source>
</reference>
<feature type="region of interest" description="Disordered" evidence="1">
    <location>
        <begin position="1"/>
        <end position="24"/>
    </location>
</feature>
<proteinExistence type="predicted"/>